<organism evidence="1 2">
    <name type="scientific">Magnetospirillum molischianum DSM 120</name>
    <dbReference type="NCBI Taxonomy" id="1150626"/>
    <lineage>
        <taxon>Bacteria</taxon>
        <taxon>Pseudomonadati</taxon>
        <taxon>Pseudomonadota</taxon>
        <taxon>Alphaproteobacteria</taxon>
        <taxon>Rhodospirillales</taxon>
        <taxon>Rhodospirillaceae</taxon>
        <taxon>Magnetospirillum</taxon>
    </lineage>
</organism>
<evidence type="ECO:0000313" key="2">
    <source>
        <dbReference type="Proteomes" id="UP000004169"/>
    </source>
</evidence>
<name>H8FWN1_MAGML</name>
<dbReference type="STRING" id="1150626.PHAMO_470019"/>
<evidence type="ECO:0000313" key="1">
    <source>
        <dbReference type="EMBL" id="CCG42769.1"/>
    </source>
</evidence>
<gene>
    <name evidence="1" type="ORF">PHAMO_470019</name>
</gene>
<proteinExistence type="predicted"/>
<accession>H8FWN1</accession>
<dbReference type="EMBL" id="CAHP01000042">
    <property type="protein sequence ID" value="CCG42769.1"/>
    <property type="molecule type" value="Genomic_DNA"/>
</dbReference>
<sequence>MLSVSILRHLAGMMRLRIVCAGIMQQLDSSNDRAGGQSRRPAKDGVATTFAQASGREFFCRQKLATFRLMACGMSDIGHPTLFQTESRGTTGACLSRRTVNDPDPRPHCHP</sequence>
<comment type="caution">
    <text evidence="1">The sequence shown here is derived from an EMBL/GenBank/DDBJ whole genome shotgun (WGS) entry which is preliminary data.</text>
</comment>
<protein>
    <submittedName>
        <fullName evidence="1">Uncharacterized protein</fullName>
    </submittedName>
</protein>
<reference evidence="1 2" key="1">
    <citation type="journal article" date="2012" name="J. Bacteriol.">
        <title>Draft Genome Sequence of the Purple Photosynthetic Bacterium Phaeospirillum molischianum DSM120, a Particularly Versatile Bacterium.</title>
        <authorList>
            <person name="Duquesne K."/>
            <person name="Prima V."/>
            <person name="Ji B."/>
            <person name="Rouy Z."/>
            <person name="Medigue C."/>
            <person name="Talla E."/>
            <person name="Sturgis J.N."/>
        </authorList>
    </citation>
    <scope>NUCLEOTIDE SEQUENCE [LARGE SCALE GENOMIC DNA]</scope>
    <source>
        <strain evidence="2">DSM120</strain>
    </source>
</reference>
<dbReference type="AlphaFoldDB" id="H8FWN1"/>
<keyword evidence="2" id="KW-1185">Reference proteome</keyword>
<dbReference type="Proteomes" id="UP000004169">
    <property type="component" value="Unassembled WGS sequence"/>
</dbReference>